<dbReference type="PANTHER" id="PTHR46268">
    <property type="entry name" value="STRESS RESPONSE PROTEIN NHAX"/>
    <property type="match status" value="1"/>
</dbReference>
<dbReference type="PANTHER" id="PTHR46268:SF6">
    <property type="entry name" value="UNIVERSAL STRESS PROTEIN UP12"/>
    <property type="match status" value="1"/>
</dbReference>
<dbReference type="AlphaFoldDB" id="A0A482SYC7"/>
<comment type="similarity">
    <text evidence="1">Belongs to the universal stress protein A family.</text>
</comment>
<gene>
    <name evidence="3" type="ORF">ELS19_18990</name>
</gene>
<comment type="caution">
    <text evidence="3">The sequence shown here is derived from an EMBL/GenBank/DDBJ whole genome shotgun (WGS) entry which is preliminary data.</text>
</comment>
<dbReference type="InterPro" id="IPR014729">
    <property type="entry name" value="Rossmann-like_a/b/a_fold"/>
</dbReference>
<sequence>MYETILIPTDGSEHAVRAAEHGQYLARLFDATVHIVNVVDVQAAGGVFDAGGVDEEFVSRLKAKGERTIEEAAAVIDETESIQTAVLKGRPDEEILEYAAEHGVDALVMGTHGRTGLRRYIAGSVTERVVRLADIPVLTVRSTDQSQVAEDYDEVLIPTDGSEPASAAVEHGLAIAEKSGARVHAVNIVDVGNVSASPTYTLPSEVIGQLESEGETVTEEIASQARERGLEAVTEVREGFPAKTLLDYANENDISLIAMGTAGRTGLNRYLLGSTTERIIRQSDVPVLAVNARDEQDD</sequence>
<dbReference type="RefSeq" id="WP_006056028.1">
    <property type="nucleotide sequence ID" value="NZ_RZHH01000003.1"/>
</dbReference>
<feature type="domain" description="UspA" evidence="2">
    <location>
        <begin position="1"/>
        <end position="141"/>
    </location>
</feature>
<dbReference type="CDD" id="cd00293">
    <property type="entry name" value="USP-like"/>
    <property type="match status" value="2"/>
</dbReference>
<evidence type="ECO:0000256" key="1">
    <source>
        <dbReference type="ARBA" id="ARBA00008791"/>
    </source>
</evidence>
<dbReference type="Proteomes" id="UP000294028">
    <property type="component" value="Unassembled WGS sequence"/>
</dbReference>
<protein>
    <submittedName>
        <fullName evidence="3">Universal stress protein</fullName>
    </submittedName>
</protein>
<organism evidence="3 4">
    <name type="scientific">Halogeometricum borinquense</name>
    <dbReference type="NCBI Taxonomy" id="60847"/>
    <lineage>
        <taxon>Archaea</taxon>
        <taxon>Methanobacteriati</taxon>
        <taxon>Methanobacteriota</taxon>
        <taxon>Stenosarchaea group</taxon>
        <taxon>Halobacteria</taxon>
        <taxon>Halobacteriales</taxon>
        <taxon>Haloferacaceae</taxon>
        <taxon>Halogeometricum</taxon>
    </lineage>
</organism>
<dbReference type="EMBL" id="RZHH01000003">
    <property type="protein sequence ID" value="RYJ08584.1"/>
    <property type="molecule type" value="Genomic_DNA"/>
</dbReference>
<dbReference type="SUPFAM" id="SSF52402">
    <property type="entry name" value="Adenine nucleotide alpha hydrolases-like"/>
    <property type="match status" value="2"/>
</dbReference>
<dbReference type="Gene3D" id="3.40.50.620">
    <property type="entry name" value="HUPs"/>
    <property type="match status" value="2"/>
</dbReference>
<evidence type="ECO:0000313" key="3">
    <source>
        <dbReference type="EMBL" id="RYJ08584.1"/>
    </source>
</evidence>
<proteinExistence type="inferred from homology"/>
<dbReference type="PRINTS" id="PR01438">
    <property type="entry name" value="UNVRSLSTRESS"/>
</dbReference>
<accession>A0A482SYC7</accession>
<dbReference type="GeneID" id="9989015"/>
<dbReference type="InterPro" id="IPR006015">
    <property type="entry name" value="Universal_stress_UspA"/>
</dbReference>
<feature type="domain" description="UspA" evidence="2">
    <location>
        <begin position="152"/>
        <end position="290"/>
    </location>
</feature>
<dbReference type="OMA" id="IREHTYL"/>
<evidence type="ECO:0000259" key="2">
    <source>
        <dbReference type="Pfam" id="PF00582"/>
    </source>
</evidence>
<dbReference type="Pfam" id="PF00582">
    <property type="entry name" value="Usp"/>
    <property type="match status" value="2"/>
</dbReference>
<dbReference type="InterPro" id="IPR006016">
    <property type="entry name" value="UspA"/>
</dbReference>
<name>A0A482SYC7_9EURY</name>
<evidence type="ECO:0000313" key="4">
    <source>
        <dbReference type="Proteomes" id="UP000294028"/>
    </source>
</evidence>
<reference evidence="3 4" key="1">
    <citation type="submission" date="2018-12" db="EMBL/GenBank/DDBJ databases">
        <title>Genome analysis provides insights into bioremediation potentialities of Halogeometricum borinquense strain N11.</title>
        <authorList>
            <person name="Najjari A."/>
            <person name="Youssef N."/>
            <person name="Fhoula I."/>
            <person name="Ben Dhia O."/>
            <person name="Mahjoubi M."/>
            <person name="Ouzari H.I."/>
            <person name="Cherif A."/>
        </authorList>
    </citation>
    <scope>NUCLEOTIDE SEQUENCE [LARGE SCALE GENOMIC DNA]</scope>
    <source>
        <strain evidence="3 4">N11</strain>
    </source>
</reference>